<dbReference type="Pfam" id="PF05598">
    <property type="entry name" value="DUF772"/>
    <property type="match status" value="1"/>
</dbReference>
<protein>
    <recommendedName>
        <fullName evidence="1">Transposase InsH N-terminal domain-containing protein</fullName>
    </recommendedName>
</protein>
<sequence>MQSSFFDLDNRYAQLSKLRDPLIKLNRVIDWELFRSTLLTIAEKPRKSAAGRKRIDRVLLFKMLVLQRLYNLADEALGFQVKDRLSFMRFLGLSLAASVPDAKTMWIFRKS</sequence>
<dbReference type="EMBL" id="OU912926">
    <property type="protein sequence ID" value="CAG9932058.1"/>
    <property type="molecule type" value="Genomic_DNA"/>
</dbReference>
<reference evidence="2 3" key="1">
    <citation type="submission" date="2021-10" db="EMBL/GenBank/DDBJ databases">
        <authorList>
            <person name="Koch H."/>
        </authorList>
    </citation>
    <scope>NUCLEOTIDE SEQUENCE [LARGE SCALE GENOMIC DNA]</scope>
    <source>
        <strain evidence="2">6680</strain>
    </source>
</reference>
<accession>A0ABN8AN16</accession>
<dbReference type="Proteomes" id="UP000839052">
    <property type="component" value="Chromosome"/>
</dbReference>
<dbReference type="InterPro" id="IPR008490">
    <property type="entry name" value="Transposase_InsH_N"/>
</dbReference>
<evidence type="ECO:0000313" key="3">
    <source>
        <dbReference type="Proteomes" id="UP000839052"/>
    </source>
</evidence>
<proteinExistence type="predicted"/>
<feature type="domain" description="Transposase InsH N-terminal" evidence="1">
    <location>
        <begin position="14"/>
        <end position="110"/>
    </location>
</feature>
<keyword evidence="3" id="KW-1185">Reference proteome</keyword>
<name>A0ABN8AN16_9PROT</name>
<evidence type="ECO:0000259" key="1">
    <source>
        <dbReference type="Pfam" id="PF05598"/>
    </source>
</evidence>
<organism evidence="2 3">
    <name type="scientific">Candidatus Nitrotoga arctica</name>
    <dbReference type="NCBI Taxonomy" id="453162"/>
    <lineage>
        <taxon>Bacteria</taxon>
        <taxon>Pseudomonadati</taxon>
        <taxon>Pseudomonadota</taxon>
        <taxon>Betaproteobacteria</taxon>
        <taxon>Nitrosomonadales</taxon>
        <taxon>Gallionellaceae</taxon>
        <taxon>Candidatus Nitrotoga</taxon>
    </lineage>
</organism>
<dbReference type="PANTHER" id="PTHR35604:SF2">
    <property type="entry name" value="TRANSPOSASE INSH FOR INSERTION SEQUENCE ELEMENT IS5A-RELATED"/>
    <property type="match status" value="1"/>
</dbReference>
<gene>
    <name evidence="2" type="ORF">NTG6680_0805</name>
</gene>
<dbReference type="PANTHER" id="PTHR35604">
    <property type="entry name" value="TRANSPOSASE INSH FOR INSERTION SEQUENCE ELEMENT IS5A-RELATED"/>
    <property type="match status" value="1"/>
</dbReference>
<evidence type="ECO:0000313" key="2">
    <source>
        <dbReference type="EMBL" id="CAG9932058.1"/>
    </source>
</evidence>